<evidence type="ECO:0000313" key="3">
    <source>
        <dbReference type="Proteomes" id="UP000286246"/>
    </source>
</evidence>
<gene>
    <name evidence="2" type="ORF">DFQ12_4916</name>
</gene>
<reference evidence="2 3" key="1">
    <citation type="submission" date="2018-09" db="EMBL/GenBank/DDBJ databases">
        <title>Genomic Encyclopedia of Type Strains, Phase III (KMG-III): the genomes of soil and plant-associated and newly described type strains.</title>
        <authorList>
            <person name="Whitman W."/>
        </authorList>
    </citation>
    <scope>NUCLEOTIDE SEQUENCE [LARGE SCALE GENOMIC DNA]</scope>
    <source>
        <strain evidence="2 3">CECT 7938</strain>
    </source>
</reference>
<dbReference type="Proteomes" id="UP000286246">
    <property type="component" value="Unassembled WGS sequence"/>
</dbReference>
<sequence length="38" mass="4430">MCLLFINSISLYLLAVFLIVGAVLLYKGFYHVIRRIQE</sequence>
<evidence type="ECO:0000256" key="1">
    <source>
        <dbReference type="SAM" id="Phobius"/>
    </source>
</evidence>
<accession>A0A420AJF5</accession>
<feature type="transmembrane region" description="Helical" evidence="1">
    <location>
        <begin position="6"/>
        <end position="26"/>
    </location>
</feature>
<keyword evidence="3" id="KW-1185">Reference proteome</keyword>
<keyword evidence="1" id="KW-0472">Membrane</keyword>
<organism evidence="2 3">
    <name type="scientific">Sphingobacterium detergens</name>
    <dbReference type="NCBI Taxonomy" id="1145106"/>
    <lineage>
        <taxon>Bacteria</taxon>
        <taxon>Pseudomonadati</taxon>
        <taxon>Bacteroidota</taxon>
        <taxon>Sphingobacteriia</taxon>
        <taxon>Sphingobacteriales</taxon>
        <taxon>Sphingobacteriaceae</taxon>
        <taxon>Sphingobacterium</taxon>
    </lineage>
</organism>
<evidence type="ECO:0000313" key="2">
    <source>
        <dbReference type="EMBL" id="RKE44446.1"/>
    </source>
</evidence>
<name>A0A420AJF5_SPHD1</name>
<keyword evidence="1" id="KW-1133">Transmembrane helix</keyword>
<comment type="caution">
    <text evidence="2">The sequence shown here is derived from an EMBL/GenBank/DDBJ whole genome shotgun (WGS) entry which is preliminary data.</text>
</comment>
<keyword evidence="1" id="KW-0812">Transmembrane</keyword>
<proteinExistence type="predicted"/>
<dbReference type="AlphaFoldDB" id="A0A420AJF5"/>
<protein>
    <submittedName>
        <fullName evidence="2">Uncharacterized protein</fullName>
    </submittedName>
</protein>
<dbReference type="EMBL" id="RAPY01000006">
    <property type="protein sequence ID" value="RKE44446.1"/>
    <property type="molecule type" value="Genomic_DNA"/>
</dbReference>